<keyword evidence="2" id="KW-1185">Reference proteome</keyword>
<sequence>MAWSQCKKSSELPHKSNVICHYLNVLFTTVLETSFSFFSFAFNGVEMLVNGRSRSSLISSLRNYHFTTIIDAFVNVQTHVALENLPSHLYKKVLKHESYLKRKHKQNLKFSPYEKTINDRVKKGIVTIKEEIVNYNHDLHNDLIVGAPVQHQYRTLALNNIRNMLNRHCKKTVKIALNLKTNVMGLAQFMHKSNEGKPSKAKKLPEASKKVMHLWTLANETNKNKWGKKMKDSFTSLSEMPYLVLETKTKKKSVELLIYRDLKADMKGRVNIRNVISTYQPDVILLQNCGRSDIELYYQKKFSTNFLLHPAYRFSEVLIYWLTCWNQRLSYQFGHWLQHLWNLSLFYTKGVHLNSFALNQVISNRFVQANNTPVICCDLVQEEDQFLETYASWDLLYHISYSLLYIYAYIYVQLSLPHFHQSNHHLTPDILYLLSPYLLPHSYILAQFRNNN</sequence>
<comment type="caution">
    <text evidence="1">The sequence shown here is derived from an EMBL/GenBank/DDBJ whole genome shotgun (WGS) entry which is preliminary data.</text>
</comment>
<protein>
    <submittedName>
        <fullName evidence="1">Uncharacterized protein</fullName>
    </submittedName>
</protein>
<reference evidence="1 2" key="1">
    <citation type="journal article" date="2013" name="Curr. Biol.">
        <title>The Genome of the Foraminiferan Reticulomyxa filosa.</title>
        <authorList>
            <person name="Glockner G."/>
            <person name="Hulsmann N."/>
            <person name="Schleicher M."/>
            <person name="Noegel A.A."/>
            <person name="Eichinger L."/>
            <person name="Gallinger C."/>
            <person name="Pawlowski J."/>
            <person name="Sierra R."/>
            <person name="Euteneuer U."/>
            <person name="Pillet L."/>
            <person name="Moustafa A."/>
            <person name="Platzer M."/>
            <person name="Groth M."/>
            <person name="Szafranski K."/>
            <person name="Schliwa M."/>
        </authorList>
    </citation>
    <scope>NUCLEOTIDE SEQUENCE [LARGE SCALE GENOMIC DNA]</scope>
</reference>
<organism evidence="1 2">
    <name type="scientific">Reticulomyxa filosa</name>
    <dbReference type="NCBI Taxonomy" id="46433"/>
    <lineage>
        <taxon>Eukaryota</taxon>
        <taxon>Sar</taxon>
        <taxon>Rhizaria</taxon>
        <taxon>Retaria</taxon>
        <taxon>Foraminifera</taxon>
        <taxon>Monothalamids</taxon>
        <taxon>Reticulomyxidae</taxon>
        <taxon>Reticulomyxa</taxon>
    </lineage>
</organism>
<dbReference type="AlphaFoldDB" id="X6MA21"/>
<dbReference type="Proteomes" id="UP000023152">
    <property type="component" value="Unassembled WGS sequence"/>
</dbReference>
<dbReference type="EMBL" id="ASPP01023529">
    <property type="protein sequence ID" value="ETO10322.1"/>
    <property type="molecule type" value="Genomic_DNA"/>
</dbReference>
<accession>X6MA21</accession>
<proteinExistence type="predicted"/>
<evidence type="ECO:0000313" key="1">
    <source>
        <dbReference type="EMBL" id="ETO10322.1"/>
    </source>
</evidence>
<evidence type="ECO:0000313" key="2">
    <source>
        <dbReference type="Proteomes" id="UP000023152"/>
    </source>
</evidence>
<feature type="non-terminal residue" evidence="1">
    <location>
        <position position="452"/>
    </location>
</feature>
<gene>
    <name evidence="1" type="ORF">RFI_27056</name>
</gene>
<name>X6MA21_RETFI</name>